<dbReference type="KEGG" id="som:SOMG_00782"/>
<dbReference type="EMBL" id="CP115611">
    <property type="protein sequence ID" value="WBW70917.1"/>
    <property type="molecule type" value="Genomic_DNA"/>
</dbReference>
<dbReference type="RefSeq" id="XP_056035160.1">
    <property type="nucleotide sequence ID" value="XM_056179576.1"/>
</dbReference>
<keyword evidence="2" id="KW-1185">Reference proteome</keyword>
<dbReference type="AlphaFoldDB" id="A0AAE9W8S2"/>
<reference evidence="1 2" key="1">
    <citation type="journal article" date="2023" name="G3 (Bethesda)">
        <title>A high-quality reference genome for the fission yeast Schizosaccharomyces osmophilus.</title>
        <authorList>
            <person name="Jia G.S."/>
            <person name="Zhang W.C."/>
            <person name="Liang Y."/>
            <person name="Liu X.H."/>
            <person name="Rhind N."/>
            <person name="Pidoux A."/>
            <person name="Brysch-Herzberg M."/>
            <person name="Du L.L."/>
        </authorList>
    </citation>
    <scope>NUCLEOTIDE SEQUENCE [LARGE SCALE GENOMIC DNA]</scope>
    <source>
        <strain evidence="1 2">CBS 15793</strain>
    </source>
</reference>
<name>A0AAE9W8S2_9SCHI</name>
<evidence type="ECO:0000313" key="2">
    <source>
        <dbReference type="Proteomes" id="UP001212411"/>
    </source>
</evidence>
<dbReference type="PANTHER" id="PTHR36986:SF1">
    <property type="entry name" value="UPF0643 PROTEIN PB2B2.08"/>
    <property type="match status" value="1"/>
</dbReference>
<accession>A0AAE9W8S2</accession>
<dbReference type="Proteomes" id="UP001212411">
    <property type="component" value="Chromosome 1"/>
</dbReference>
<organism evidence="1 2">
    <name type="scientific">Schizosaccharomyces osmophilus</name>
    <dbReference type="NCBI Taxonomy" id="2545709"/>
    <lineage>
        <taxon>Eukaryota</taxon>
        <taxon>Fungi</taxon>
        <taxon>Dikarya</taxon>
        <taxon>Ascomycota</taxon>
        <taxon>Taphrinomycotina</taxon>
        <taxon>Schizosaccharomycetes</taxon>
        <taxon>Schizosaccharomycetales</taxon>
        <taxon>Schizosaccharomycetaceae</taxon>
        <taxon>Schizosaccharomyces</taxon>
    </lineage>
</organism>
<sequence length="223" mass="25699">MIAQYKTARIHEDHDLFHPILRPSEIKTKKTSTSQRIQSSPYVDKEHWLNLESLSFGHRLLSLALQSFVPKDPIYYAHLPYEEAFDIEEIVQLVRDYAHQCLLPVPSFSAYIVAFRSVLHSNVQSSQEMRHKLAEIDKGSHSEANASGGLLKYWYGVPDDTYGQNLATCWWDSKKSAKLGGAGNIHREGLKTVRGWYKNWKLEEYKLEIVEGGNDYVFQRLSL</sequence>
<evidence type="ECO:0000313" key="1">
    <source>
        <dbReference type="EMBL" id="WBW70917.1"/>
    </source>
</evidence>
<gene>
    <name evidence="1" type="ORF">SOMG_00782</name>
</gene>
<protein>
    <submittedName>
        <fullName evidence="1">SPBPB2B2.08-like, conserved protein</fullName>
    </submittedName>
</protein>
<proteinExistence type="predicted"/>
<dbReference type="PANTHER" id="PTHR36986">
    <property type="entry name" value="UPF0643 PROTEIN PB2B2.08"/>
    <property type="match status" value="1"/>
</dbReference>
<dbReference type="GeneID" id="80874265"/>